<dbReference type="Proteomes" id="UP000305267">
    <property type="component" value="Unassembled WGS sequence"/>
</dbReference>
<accession>A0A5C4LDH8</accession>
<dbReference type="PROSITE" id="PS50928">
    <property type="entry name" value="ABC_TM1"/>
    <property type="match status" value="1"/>
</dbReference>
<feature type="transmembrane region" description="Helical" evidence="8">
    <location>
        <begin position="214"/>
        <end position="242"/>
    </location>
</feature>
<gene>
    <name evidence="10" type="ORF">FF100_18190</name>
</gene>
<organism evidence="10 11">
    <name type="scientific">Methylobacterium terricola</name>
    <dbReference type="NCBI Taxonomy" id="2583531"/>
    <lineage>
        <taxon>Bacteria</taxon>
        <taxon>Pseudomonadati</taxon>
        <taxon>Pseudomonadota</taxon>
        <taxon>Alphaproteobacteria</taxon>
        <taxon>Hyphomicrobiales</taxon>
        <taxon>Methylobacteriaceae</taxon>
        <taxon>Methylobacterium</taxon>
    </lineage>
</organism>
<evidence type="ECO:0000256" key="8">
    <source>
        <dbReference type="RuleBase" id="RU363032"/>
    </source>
</evidence>
<sequence length="300" mass="32283">MSTAVSGSTDVPFASAPPRRIVHRRTFGLGLLLAPGLLILTAGLLWPCLTMLQVSLQDRFPDPTGYTLDHYRAVLTDAYYLRIIGRTFLLAGVVTLLTAVLGFPVAWYLARSSSRRKHLIFLGIIAPLLVSIIVRTLGWTIILGNEGLVNAILRGLGVIDEPLKLMQGFWSVVLGMVHILLPFMILSVAAVVGKIDRSCLEAATVLGADPLRRFLKVALPLSVQGIASGSVIVFCLTVGAFVTPVMLGRGQVSVLAVTIHEQMVVLVDWPTGAAAAMILTSGTLVVLAAYGLFLRRHARR</sequence>
<evidence type="ECO:0000256" key="3">
    <source>
        <dbReference type="ARBA" id="ARBA00022448"/>
    </source>
</evidence>
<feature type="transmembrane region" description="Helical" evidence="8">
    <location>
        <begin position="169"/>
        <end position="193"/>
    </location>
</feature>
<dbReference type="AlphaFoldDB" id="A0A5C4LDH8"/>
<feature type="transmembrane region" description="Helical" evidence="8">
    <location>
        <begin position="88"/>
        <end position="110"/>
    </location>
</feature>
<evidence type="ECO:0000259" key="9">
    <source>
        <dbReference type="PROSITE" id="PS50928"/>
    </source>
</evidence>
<keyword evidence="7 8" id="KW-0472">Membrane</keyword>
<dbReference type="OrthoDB" id="9807047at2"/>
<comment type="caution">
    <text evidence="10">The sequence shown here is derived from an EMBL/GenBank/DDBJ whole genome shotgun (WGS) entry which is preliminary data.</text>
</comment>
<reference evidence="10 11" key="1">
    <citation type="submission" date="2019-06" db="EMBL/GenBank/DDBJ databases">
        <title>Genome of Methylobacterium sp. 17Sr1-39.</title>
        <authorList>
            <person name="Seo T."/>
        </authorList>
    </citation>
    <scope>NUCLEOTIDE SEQUENCE [LARGE SCALE GENOMIC DNA]</scope>
    <source>
        <strain evidence="10 11">17Sr1-39</strain>
    </source>
</reference>
<dbReference type="PANTHER" id="PTHR42929">
    <property type="entry name" value="INNER MEMBRANE ABC TRANSPORTER PERMEASE PROTEIN YDCU-RELATED-RELATED"/>
    <property type="match status" value="1"/>
</dbReference>
<dbReference type="InterPro" id="IPR035906">
    <property type="entry name" value="MetI-like_sf"/>
</dbReference>
<keyword evidence="3 8" id="KW-0813">Transport</keyword>
<dbReference type="InterPro" id="IPR000515">
    <property type="entry name" value="MetI-like"/>
</dbReference>
<feature type="transmembrane region" description="Helical" evidence="8">
    <location>
        <begin position="273"/>
        <end position="294"/>
    </location>
</feature>
<name>A0A5C4LDH8_9HYPH</name>
<evidence type="ECO:0000256" key="5">
    <source>
        <dbReference type="ARBA" id="ARBA00022692"/>
    </source>
</evidence>
<feature type="transmembrane region" description="Helical" evidence="8">
    <location>
        <begin position="27"/>
        <end position="46"/>
    </location>
</feature>
<dbReference type="PANTHER" id="PTHR42929:SF5">
    <property type="entry name" value="ABC TRANSPORTER PERMEASE PROTEIN"/>
    <property type="match status" value="1"/>
</dbReference>
<dbReference type="EMBL" id="VDDA01000008">
    <property type="protein sequence ID" value="TNC11585.1"/>
    <property type="molecule type" value="Genomic_DNA"/>
</dbReference>
<evidence type="ECO:0000256" key="2">
    <source>
        <dbReference type="ARBA" id="ARBA00007069"/>
    </source>
</evidence>
<evidence type="ECO:0000256" key="6">
    <source>
        <dbReference type="ARBA" id="ARBA00022989"/>
    </source>
</evidence>
<dbReference type="RefSeq" id="WP_139037105.1">
    <property type="nucleotide sequence ID" value="NZ_VDDA01000008.1"/>
</dbReference>
<keyword evidence="6 8" id="KW-1133">Transmembrane helix</keyword>
<keyword evidence="4" id="KW-1003">Cell membrane</keyword>
<dbReference type="GO" id="GO:0005886">
    <property type="term" value="C:plasma membrane"/>
    <property type="evidence" value="ECO:0007669"/>
    <property type="project" value="UniProtKB-SubCell"/>
</dbReference>
<evidence type="ECO:0000313" key="11">
    <source>
        <dbReference type="Proteomes" id="UP000305267"/>
    </source>
</evidence>
<comment type="subcellular location">
    <subcellularLocation>
        <location evidence="1 8">Cell membrane</location>
        <topology evidence="1 8">Multi-pass membrane protein</topology>
    </subcellularLocation>
</comment>
<dbReference type="Pfam" id="PF00528">
    <property type="entry name" value="BPD_transp_1"/>
    <property type="match status" value="1"/>
</dbReference>
<evidence type="ECO:0000313" key="10">
    <source>
        <dbReference type="EMBL" id="TNC11585.1"/>
    </source>
</evidence>
<feature type="transmembrane region" description="Helical" evidence="8">
    <location>
        <begin position="119"/>
        <end position="142"/>
    </location>
</feature>
<keyword evidence="5 8" id="KW-0812">Transmembrane</keyword>
<protein>
    <submittedName>
        <fullName evidence="10">ABC transporter permease</fullName>
    </submittedName>
</protein>
<comment type="similarity">
    <text evidence="2">Belongs to the binding-protein-dependent transport system permease family. CysTW subfamily.</text>
</comment>
<dbReference type="SUPFAM" id="SSF161098">
    <property type="entry name" value="MetI-like"/>
    <property type="match status" value="1"/>
</dbReference>
<feature type="domain" description="ABC transmembrane type-1" evidence="9">
    <location>
        <begin position="84"/>
        <end position="290"/>
    </location>
</feature>
<keyword evidence="11" id="KW-1185">Reference proteome</keyword>
<evidence type="ECO:0000256" key="7">
    <source>
        <dbReference type="ARBA" id="ARBA00023136"/>
    </source>
</evidence>
<proteinExistence type="inferred from homology"/>
<evidence type="ECO:0000256" key="1">
    <source>
        <dbReference type="ARBA" id="ARBA00004651"/>
    </source>
</evidence>
<dbReference type="GO" id="GO:0055085">
    <property type="term" value="P:transmembrane transport"/>
    <property type="evidence" value="ECO:0007669"/>
    <property type="project" value="InterPro"/>
</dbReference>
<dbReference type="CDD" id="cd06261">
    <property type="entry name" value="TM_PBP2"/>
    <property type="match status" value="1"/>
</dbReference>
<dbReference type="Gene3D" id="1.10.3720.10">
    <property type="entry name" value="MetI-like"/>
    <property type="match status" value="1"/>
</dbReference>
<evidence type="ECO:0000256" key="4">
    <source>
        <dbReference type="ARBA" id="ARBA00022475"/>
    </source>
</evidence>